<name>A0A0E9W305_ANGAN</name>
<reference evidence="2" key="2">
    <citation type="journal article" date="2015" name="Fish Shellfish Immunol.">
        <title>Early steps in the European eel (Anguilla anguilla)-Vibrio vulnificus interaction in the gills: Role of the RtxA13 toxin.</title>
        <authorList>
            <person name="Callol A."/>
            <person name="Pajuelo D."/>
            <person name="Ebbesson L."/>
            <person name="Teles M."/>
            <person name="MacKenzie S."/>
            <person name="Amaro C."/>
        </authorList>
    </citation>
    <scope>NUCLEOTIDE SEQUENCE</scope>
</reference>
<dbReference type="AlphaFoldDB" id="A0A0E9W305"/>
<evidence type="ECO:0000313" key="2">
    <source>
        <dbReference type="EMBL" id="JAH84696.1"/>
    </source>
</evidence>
<sequence>MAAGRVHRTDPNRESQRQGEPLLLLHLAGNLESAYRAWHS</sequence>
<proteinExistence type="predicted"/>
<dbReference type="EMBL" id="GBXM01023881">
    <property type="protein sequence ID" value="JAH84696.1"/>
    <property type="molecule type" value="Transcribed_RNA"/>
</dbReference>
<protein>
    <submittedName>
        <fullName evidence="2">Uncharacterized protein</fullName>
    </submittedName>
</protein>
<evidence type="ECO:0000256" key="1">
    <source>
        <dbReference type="SAM" id="MobiDB-lite"/>
    </source>
</evidence>
<organism evidence="2">
    <name type="scientific">Anguilla anguilla</name>
    <name type="common">European freshwater eel</name>
    <name type="synonym">Muraena anguilla</name>
    <dbReference type="NCBI Taxonomy" id="7936"/>
    <lineage>
        <taxon>Eukaryota</taxon>
        <taxon>Metazoa</taxon>
        <taxon>Chordata</taxon>
        <taxon>Craniata</taxon>
        <taxon>Vertebrata</taxon>
        <taxon>Euteleostomi</taxon>
        <taxon>Actinopterygii</taxon>
        <taxon>Neopterygii</taxon>
        <taxon>Teleostei</taxon>
        <taxon>Anguilliformes</taxon>
        <taxon>Anguillidae</taxon>
        <taxon>Anguilla</taxon>
    </lineage>
</organism>
<reference evidence="2" key="1">
    <citation type="submission" date="2014-11" db="EMBL/GenBank/DDBJ databases">
        <authorList>
            <person name="Amaro Gonzalez C."/>
        </authorList>
    </citation>
    <scope>NUCLEOTIDE SEQUENCE</scope>
</reference>
<accession>A0A0E9W305</accession>
<feature type="compositionally biased region" description="Basic and acidic residues" evidence="1">
    <location>
        <begin position="7"/>
        <end position="17"/>
    </location>
</feature>
<feature type="region of interest" description="Disordered" evidence="1">
    <location>
        <begin position="1"/>
        <end position="20"/>
    </location>
</feature>